<dbReference type="AlphaFoldDB" id="A0AAU6WMD9"/>
<reference evidence="1 2" key="1">
    <citation type="submission" date="2024-04" db="EMBL/GenBank/DDBJ databases">
        <title>Genome sequencing and assembly of rice foliar adapted Chryseobacterium endophyticum OsEnb-ALM-A6.</title>
        <authorList>
            <person name="Kumar S."/>
            <person name="Javed M."/>
            <person name="Chouhan V."/>
            <person name="Charishma K."/>
            <person name="Patel A."/>
            <person name="Kumar M."/>
            <person name="Sahu K.P."/>
            <person name="Kumar A."/>
        </authorList>
    </citation>
    <scope>NUCLEOTIDE SEQUENCE [LARGE SCALE GENOMIC DNA]</scope>
    <source>
        <strain evidence="1 2">OsEnb-ALM-A6</strain>
    </source>
</reference>
<evidence type="ECO:0000313" key="2">
    <source>
        <dbReference type="Proteomes" id="UP001463665"/>
    </source>
</evidence>
<sequence length="670" mass="74223">MDNNPQELLAENTYNDLSQLVNKKVGNNLQSIDYTYNIRGWMTKINDPANLNGKLFGYKVKYSEVEGFETPNTDFSTLKVKPKYNGNIAEVDWRTGTTTVDNLRRYGYVYDGVNRLLAGFYQKDSNPSAKEYFEKMDYDLNGNITHLKRSAESQQGSAAFNIDDLTYAYANNNQSNRLSSVMDSSTDYRGYPEVSGIAIPYDVNGNMISHKDKGILNMAYNFLNLPNRLTFDQTYQIRNIFSGVTETHNITTTYLFRADGAKLNKIYMYGLGKNQSKAYKITEYLDGFQYEGQGSSLRITRTLKFVPTSEGYYNFENNKYIYNYTDHLENVRLSYYNNGGSVAVLEENNYYPFGMKHSGYNGSVGNPSYQYKYNGKELQTESGMYDYGARFYMPDVGRWGVVDPAAELGRRFSPYNYAFDNPIMFVDPDGMWPWPTWSQVKSYAKGAWSTGGSMIKGAVTSTYTSVAGGVREAGKVYNAYQTGGVKAAVKQYGKSVYETSGAKSIVETTKKAVKGDAEAMGSLAVIASAAVITHKAGGTKGGSNSNVSAMGDLTKSEVGQIQTEVNKAGRPLEVVGSAAEGTRRNVGSDLPLGKGPGTRSDIDYIAPPSSIQYFEQNKLPSIDPNTGIIPGYGNEHIGPVVRFEPVEVTLAPQTVNPTPLLVPFVNDKKQ</sequence>
<dbReference type="RefSeq" id="WP_345766251.1">
    <property type="nucleotide sequence ID" value="NZ_CP154834.1"/>
</dbReference>
<dbReference type="InterPro" id="IPR022385">
    <property type="entry name" value="Rhs_assc_core"/>
</dbReference>
<protein>
    <submittedName>
        <fullName evidence="1">RHS repeat-associated core domain-containing protein</fullName>
    </submittedName>
</protein>
<keyword evidence="2" id="KW-1185">Reference proteome</keyword>
<dbReference type="EMBL" id="CP154834">
    <property type="protein sequence ID" value="XAO73926.1"/>
    <property type="molecule type" value="Genomic_DNA"/>
</dbReference>
<evidence type="ECO:0000313" key="1">
    <source>
        <dbReference type="EMBL" id="XAO73926.1"/>
    </source>
</evidence>
<dbReference type="PANTHER" id="PTHR32305:SF15">
    <property type="entry name" value="PROTEIN RHSA-RELATED"/>
    <property type="match status" value="1"/>
</dbReference>
<dbReference type="Proteomes" id="UP001463665">
    <property type="component" value="Chromosome"/>
</dbReference>
<name>A0AAU6WMD9_9FLAO</name>
<dbReference type="NCBIfam" id="TIGR03696">
    <property type="entry name" value="Rhs_assc_core"/>
    <property type="match status" value="1"/>
</dbReference>
<accession>A0AAU6WMD9</accession>
<dbReference type="PANTHER" id="PTHR32305">
    <property type="match status" value="1"/>
</dbReference>
<organism evidence="1 2">
    <name type="scientific">Chryseobacterium endophyticum</name>
    <dbReference type="NCBI Taxonomy" id="1854762"/>
    <lineage>
        <taxon>Bacteria</taxon>
        <taxon>Pseudomonadati</taxon>
        <taxon>Bacteroidota</taxon>
        <taxon>Flavobacteriia</taxon>
        <taxon>Flavobacteriales</taxon>
        <taxon>Weeksellaceae</taxon>
        <taxon>Chryseobacterium group</taxon>
        <taxon>Chryseobacterium</taxon>
    </lineage>
</organism>
<dbReference type="Gene3D" id="2.180.10.10">
    <property type="entry name" value="RHS repeat-associated core"/>
    <property type="match status" value="1"/>
</dbReference>
<gene>
    <name evidence="1" type="ORF">AAFP95_19940</name>
</gene>
<proteinExistence type="predicted"/>
<dbReference type="InterPro" id="IPR050708">
    <property type="entry name" value="T6SS_VgrG/RHS"/>
</dbReference>